<dbReference type="HAMAP" id="MF_00016">
    <property type="entry name" value="DNA_HJ_migration_RuvB"/>
    <property type="match status" value="1"/>
</dbReference>
<dbReference type="EMBL" id="LAZR01000462">
    <property type="protein sequence ID" value="KKN67949.1"/>
    <property type="molecule type" value="Genomic_DNA"/>
</dbReference>
<evidence type="ECO:0000256" key="8">
    <source>
        <dbReference type="ARBA" id="ARBA00023204"/>
    </source>
</evidence>
<dbReference type="Gene3D" id="1.10.8.60">
    <property type="match status" value="1"/>
</dbReference>
<sequence length="344" mass="37650">MARERIISGQPIGPEDEQFNMALRPQSLAECIGAGELMTKLRIAIDAARQRTEPVEHILLHGPPGLGKTTLSYVIANEMAATIKVATGPSLTRASDLVGILTNLEARDVLFIDEIHRLTPAVEEYIYPAMEDFRVGFVVDSGMHSRTINLPLKPFTLIGATTRAGLLSPPLRTRFGISLHLDFWSVDDLLARARMSAEMLALSFDPSALEMLAGRARGTPRIVNRLLRRCRDYAQVKGDGRLTTDMVEAALGLEGIDALGLDELDRRFLRVIIDIYKGGPVGIEAVAATLGEETDTLVDVVEPFLLQIGLLARTRRGREVTARAYDHLGLQQPPAGEPGPLFDQ</sequence>
<dbReference type="InterPro" id="IPR027417">
    <property type="entry name" value="P-loop_NTPase"/>
</dbReference>
<gene>
    <name evidence="10" type="ORF">LCGC14_0456490</name>
</gene>
<dbReference type="Pfam" id="PF05491">
    <property type="entry name" value="WHD_RuvB"/>
    <property type="match status" value="1"/>
</dbReference>
<dbReference type="PANTHER" id="PTHR42848:SF1">
    <property type="entry name" value="HOLLIDAY JUNCTION BRANCH MIGRATION COMPLEX SUBUNIT RUVB"/>
    <property type="match status" value="1"/>
</dbReference>
<dbReference type="GO" id="GO:0005524">
    <property type="term" value="F:ATP binding"/>
    <property type="evidence" value="ECO:0007669"/>
    <property type="project" value="UniProtKB-KW"/>
</dbReference>
<dbReference type="InterPro" id="IPR004605">
    <property type="entry name" value="DNA_helicase_Holl-junc_RuvB"/>
</dbReference>
<dbReference type="GO" id="GO:0016787">
    <property type="term" value="F:hydrolase activity"/>
    <property type="evidence" value="ECO:0007669"/>
    <property type="project" value="UniProtKB-KW"/>
</dbReference>
<evidence type="ECO:0000256" key="5">
    <source>
        <dbReference type="ARBA" id="ARBA00022840"/>
    </source>
</evidence>
<dbReference type="SUPFAM" id="SSF52540">
    <property type="entry name" value="P-loop containing nucleoside triphosphate hydrolases"/>
    <property type="match status" value="1"/>
</dbReference>
<dbReference type="SMART" id="SM00382">
    <property type="entry name" value="AAA"/>
    <property type="match status" value="1"/>
</dbReference>
<keyword evidence="7" id="KW-0233">DNA recombination</keyword>
<dbReference type="GO" id="GO:0003677">
    <property type="term" value="F:DNA binding"/>
    <property type="evidence" value="ECO:0007669"/>
    <property type="project" value="UniProtKB-KW"/>
</dbReference>
<protein>
    <recommendedName>
        <fullName evidence="9">AAA+ ATPase domain-containing protein</fullName>
    </recommendedName>
</protein>
<evidence type="ECO:0000313" key="10">
    <source>
        <dbReference type="EMBL" id="KKN67949.1"/>
    </source>
</evidence>
<dbReference type="CDD" id="cd00009">
    <property type="entry name" value="AAA"/>
    <property type="match status" value="1"/>
</dbReference>
<dbReference type="Gene3D" id="3.40.50.300">
    <property type="entry name" value="P-loop containing nucleotide triphosphate hydrolases"/>
    <property type="match status" value="1"/>
</dbReference>
<comment type="caution">
    <text evidence="10">The sequence shown here is derived from an EMBL/GenBank/DDBJ whole genome shotgun (WGS) entry which is preliminary data.</text>
</comment>
<dbReference type="NCBIfam" id="NF000868">
    <property type="entry name" value="PRK00080.1"/>
    <property type="match status" value="1"/>
</dbReference>
<organism evidence="10">
    <name type="scientific">marine sediment metagenome</name>
    <dbReference type="NCBI Taxonomy" id="412755"/>
    <lineage>
        <taxon>unclassified sequences</taxon>
        <taxon>metagenomes</taxon>
        <taxon>ecological metagenomes</taxon>
    </lineage>
</organism>
<dbReference type="PANTHER" id="PTHR42848">
    <property type="match status" value="1"/>
</dbReference>
<dbReference type="SUPFAM" id="SSF46785">
    <property type="entry name" value="Winged helix' DNA-binding domain"/>
    <property type="match status" value="1"/>
</dbReference>
<evidence type="ECO:0000256" key="2">
    <source>
        <dbReference type="ARBA" id="ARBA00022741"/>
    </source>
</evidence>
<proteinExistence type="inferred from homology"/>
<feature type="domain" description="AAA+ ATPase" evidence="9">
    <location>
        <begin position="54"/>
        <end position="181"/>
    </location>
</feature>
<evidence type="ECO:0000259" key="9">
    <source>
        <dbReference type="SMART" id="SM00382"/>
    </source>
</evidence>
<dbReference type="InterPro" id="IPR008823">
    <property type="entry name" value="RuvB_wg_C"/>
</dbReference>
<reference evidence="10" key="1">
    <citation type="journal article" date="2015" name="Nature">
        <title>Complex archaea that bridge the gap between prokaryotes and eukaryotes.</title>
        <authorList>
            <person name="Spang A."/>
            <person name="Saw J.H."/>
            <person name="Jorgensen S.L."/>
            <person name="Zaremba-Niedzwiedzka K."/>
            <person name="Martijn J."/>
            <person name="Lind A.E."/>
            <person name="van Eijk R."/>
            <person name="Schleper C."/>
            <person name="Guy L."/>
            <person name="Ettema T.J."/>
        </authorList>
    </citation>
    <scope>NUCLEOTIDE SEQUENCE</scope>
</reference>
<name>A0A0F9SLN1_9ZZZZ</name>
<dbReference type="Pfam" id="PF05496">
    <property type="entry name" value="RuvB_N"/>
    <property type="match status" value="1"/>
</dbReference>
<dbReference type="AlphaFoldDB" id="A0A0F9SLN1"/>
<keyword evidence="2" id="KW-0547">Nucleotide-binding</keyword>
<dbReference type="InterPro" id="IPR036388">
    <property type="entry name" value="WH-like_DNA-bd_sf"/>
</dbReference>
<evidence type="ECO:0000256" key="1">
    <source>
        <dbReference type="ARBA" id="ARBA00022490"/>
    </source>
</evidence>
<evidence type="ECO:0000256" key="7">
    <source>
        <dbReference type="ARBA" id="ARBA00023172"/>
    </source>
</evidence>
<keyword evidence="5" id="KW-0067">ATP-binding</keyword>
<dbReference type="InterPro" id="IPR041445">
    <property type="entry name" value="AAA_lid_4"/>
</dbReference>
<evidence type="ECO:0000256" key="4">
    <source>
        <dbReference type="ARBA" id="ARBA00022801"/>
    </source>
</evidence>
<keyword evidence="8" id="KW-0234">DNA repair</keyword>
<keyword evidence="3" id="KW-0227">DNA damage</keyword>
<evidence type="ECO:0000256" key="6">
    <source>
        <dbReference type="ARBA" id="ARBA00023125"/>
    </source>
</evidence>
<dbReference type="GO" id="GO:0006281">
    <property type="term" value="P:DNA repair"/>
    <property type="evidence" value="ECO:0007669"/>
    <property type="project" value="UniProtKB-KW"/>
</dbReference>
<keyword evidence="6" id="KW-0238">DNA-binding</keyword>
<dbReference type="InterPro" id="IPR003593">
    <property type="entry name" value="AAA+_ATPase"/>
</dbReference>
<dbReference type="Pfam" id="PF17864">
    <property type="entry name" value="AAA_lid_4"/>
    <property type="match status" value="1"/>
</dbReference>
<accession>A0A0F9SLN1</accession>
<dbReference type="GO" id="GO:0006310">
    <property type="term" value="P:DNA recombination"/>
    <property type="evidence" value="ECO:0007669"/>
    <property type="project" value="UniProtKB-KW"/>
</dbReference>
<dbReference type="GO" id="GO:0009378">
    <property type="term" value="F:four-way junction helicase activity"/>
    <property type="evidence" value="ECO:0007669"/>
    <property type="project" value="InterPro"/>
</dbReference>
<keyword evidence="1" id="KW-0963">Cytoplasm</keyword>
<keyword evidence="4" id="KW-0378">Hydrolase</keyword>
<dbReference type="InterPro" id="IPR008824">
    <property type="entry name" value="RuvB-like_N"/>
</dbReference>
<dbReference type="InterPro" id="IPR036390">
    <property type="entry name" value="WH_DNA-bd_sf"/>
</dbReference>
<evidence type="ECO:0000256" key="3">
    <source>
        <dbReference type="ARBA" id="ARBA00022763"/>
    </source>
</evidence>
<dbReference type="Gene3D" id="1.10.10.10">
    <property type="entry name" value="Winged helix-like DNA-binding domain superfamily/Winged helix DNA-binding domain"/>
    <property type="match status" value="1"/>
</dbReference>
<dbReference type="NCBIfam" id="TIGR00635">
    <property type="entry name" value="ruvB"/>
    <property type="match status" value="1"/>
</dbReference>